<dbReference type="InterPro" id="IPR040442">
    <property type="entry name" value="Pyrv_kinase-like_dom_sf"/>
</dbReference>
<evidence type="ECO:0000256" key="6">
    <source>
        <dbReference type="ARBA" id="ARBA00031921"/>
    </source>
</evidence>
<comment type="caution">
    <text evidence="9">The sequence shown here is derived from an EMBL/GenBank/DDBJ whole genome shotgun (WGS) entry which is preliminary data.</text>
</comment>
<sequence>MTTTNASTYATECKSAAVATDAGGPSWNAIDPESVARMRLQNRFKTGLDIAKYTAKIMRKDMAAYDEDNSQYTQSLGCWHGFIGQQKMISIKKHFGSTKGKYLYLSGWMVAALRSEFGPLPDQSMHEKTTVPMLIEELYTFLRQADARELGGLFRQLDAAKQSGNSTLAAEIQQQIDNHETHVVPIIADIDAGFGNEEATYLLAKKMIEAGACCIQIENQVADEKQCGHQDGKVTVPHDDFHAKIRAVRYAFLEMGVDDGIIVARTDSLGAGLTKQIAVVNEPGDQGDIYNSFLDVEEVSPATMKQGDVIIKRDDKLLRPKRLPSGLYQFRAGTGEDRCVFDCIEAMKAGADLLWIETEKPHVGQIGGMVDRIRAAIPNAKLVYNNSPSFNWTTNFRQQVFDAWLEQGKDVSRYSRDDLMSAEYDETELGIEADRRIQSFQLDAAQNAGIFHHLITLPTYHTAALSTDNLAKEYFGDQGMLGYVSNVQRKEIRQAIACVKHQNMSGSDIGDDHKGYFSGENALKAAGKDNTMNQF</sequence>
<name>A0A4R3IAV2_9GAMM</name>
<keyword evidence="2 8" id="KW-0479">Metal-binding</keyword>
<reference evidence="9 10" key="1">
    <citation type="submission" date="2019-03" db="EMBL/GenBank/DDBJ databases">
        <title>Genomic Encyclopedia of Archaeal and Bacterial Type Strains, Phase II (KMG-II): from individual species to whole genera.</title>
        <authorList>
            <person name="Goeker M."/>
        </authorList>
    </citation>
    <scope>NUCLEOTIDE SEQUENCE [LARGE SCALE GENOMIC DNA]</scope>
    <source>
        <strain evidence="9 10">DSM 15388</strain>
    </source>
</reference>
<proteinExistence type="predicted"/>
<evidence type="ECO:0000256" key="2">
    <source>
        <dbReference type="ARBA" id="ARBA00022723"/>
    </source>
</evidence>
<dbReference type="GO" id="GO:0004451">
    <property type="term" value="F:isocitrate lyase activity"/>
    <property type="evidence" value="ECO:0007669"/>
    <property type="project" value="UniProtKB-EC"/>
</dbReference>
<dbReference type="NCBIfam" id="NF005074">
    <property type="entry name" value="PRK06498.1"/>
    <property type="match status" value="1"/>
</dbReference>
<accession>A0A4R3IAV2</accession>
<evidence type="ECO:0000256" key="4">
    <source>
        <dbReference type="ARBA" id="ARBA00023531"/>
    </source>
</evidence>
<dbReference type="PIRSF" id="PIRSF001362">
    <property type="entry name" value="Isocit_lyase"/>
    <property type="match status" value="1"/>
</dbReference>
<dbReference type="PANTHER" id="PTHR21631">
    <property type="entry name" value="ISOCITRATE LYASE/MALATE SYNTHASE"/>
    <property type="match status" value="1"/>
</dbReference>
<protein>
    <recommendedName>
        <fullName evidence="1">Isocitrate lyase</fullName>
    </recommendedName>
    <alternativeName>
        <fullName evidence="5">Isocitrase</fullName>
    </alternativeName>
    <alternativeName>
        <fullName evidence="6">Isocitratase</fullName>
    </alternativeName>
</protein>
<dbReference type="Gene3D" id="3.20.20.60">
    <property type="entry name" value="Phosphoenolpyruvate-binding domains"/>
    <property type="match status" value="1"/>
</dbReference>
<dbReference type="InterPro" id="IPR039556">
    <property type="entry name" value="ICL/PEPM"/>
</dbReference>
<dbReference type="RefSeq" id="WP_132700568.1">
    <property type="nucleotide sequence ID" value="NZ_SLZR01000003.1"/>
</dbReference>
<keyword evidence="8" id="KW-0460">Magnesium</keyword>
<evidence type="ECO:0000256" key="5">
    <source>
        <dbReference type="ARBA" id="ARBA00031022"/>
    </source>
</evidence>
<evidence type="ECO:0000256" key="1">
    <source>
        <dbReference type="ARBA" id="ARBA00017446"/>
    </source>
</evidence>
<feature type="binding site" evidence="8">
    <location>
        <position position="189"/>
    </location>
    <ligand>
        <name>Mg(2+)</name>
        <dbReference type="ChEBI" id="CHEBI:18420"/>
    </ligand>
</feature>
<keyword evidence="3 9" id="KW-0456">Lyase</keyword>
<comment type="cofactor">
    <cofactor evidence="8">
        <name>Mg(2+)</name>
        <dbReference type="ChEBI" id="CHEBI:18420"/>
    </cofactor>
    <text evidence="8">Can also use Mn(2+) ion.</text>
</comment>
<gene>
    <name evidence="9" type="ORF">BCF53_103325</name>
</gene>
<evidence type="ECO:0000313" key="9">
    <source>
        <dbReference type="EMBL" id="TCS42657.1"/>
    </source>
</evidence>
<dbReference type="SUPFAM" id="SSF51621">
    <property type="entry name" value="Phosphoenolpyruvate/pyruvate domain"/>
    <property type="match status" value="1"/>
</dbReference>
<dbReference type="Proteomes" id="UP000295793">
    <property type="component" value="Unassembled WGS sequence"/>
</dbReference>
<evidence type="ECO:0000256" key="8">
    <source>
        <dbReference type="PIRSR" id="PIRSR001362-3"/>
    </source>
</evidence>
<evidence type="ECO:0000313" key="10">
    <source>
        <dbReference type="Proteomes" id="UP000295793"/>
    </source>
</evidence>
<comment type="catalytic activity">
    <reaction evidence="4">
        <text>D-threo-isocitrate = glyoxylate + succinate</text>
        <dbReference type="Rhea" id="RHEA:13245"/>
        <dbReference type="ChEBI" id="CHEBI:15562"/>
        <dbReference type="ChEBI" id="CHEBI:30031"/>
        <dbReference type="ChEBI" id="CHEBI:36655"/>
        <dbReference type="EC" id="4.1.3.1"/>
    </reaction>
</comment>
<dbReference type="GO" id="GO:0019752">
    <property type="term" value="P:carboxylic acid metabolic process"/>
    <property type="evidence" value="ECO:0007669"/>
    <property type="project" value="InterPro"/>
</dbReference>
<dbReference type="AlphaFoldDB" id="A0A4R3IAV2"/>
<evidence type="ECO:0000256" key="7">
    <source>
        <dbReference type="PIRSR" id="PIRSR001362-1"/>
    </source>
</evidence>
<dbReference type="Pfam" id="PF00463">
    <property type="entry name" value="ICL"/>
    <property type="match status" value="3"/>
</dbReference>
<dbReference type="EMBL" id="SLZR01000003">
    <property type="protein sequence ID" value="TCS42657.1"/>
    <property type="molecule type" value="Genomic_DNA"/>
</dbReference>
<dbReference type="GO" id="GO:0046872">
    <property type="term" value="F:metal ion binding"/>
    <property type="evidence" value="ECO:0007669"/>
    <property type="project" value="UniProtKB-KW"/>
</dbReference>
<organism evidence="9 10">
    <name type="scientific">Reinekea marinisedimentorum</name>
    <dbReference type="NCBI Taxonomy" id="230495"/>
    <lineage>
        <taxon>Bacteria</taxon>
        <taxon>Pseudomonadati</taxon>
        <taxon>Pseudomonadota</taxon>
        <taxon>Gammaproteobacteria</taxon>
        <taxon>Oceanospirillales</taxon>
        <taxon>Saccharospirillaceae</taxon>
        <taxon>Reinekea</taxon>
    </lineage>
</organism>
<dbReference type="InterPro" id="IPR015813">
    <property type="entry name" value="Pyrv/PenolPyrv_kinase-like_dom"/>
</dbReference>
<dbReference type="CDD" id="cd00377">
    <property type="entry name" value="ICL_PEPM"/>
    <property type="match status" value="1"/>
</dbReference>
<keyword evidence="10" id="KW-1185">Reference proteome</keyword>
<dbReference type="OrthoDB" id="8629576at2"/>
<evidence type="ECO:0000256" key="3">
    <source>
        <dbReference type="ARBA" id="ARBA00023239"/>
    </source>
</evidence>
<dbReference type="InterPro" id="IPR006254">
    <property type="entry name" value="Isocitrate_lyase"/>
</dbReference>
<feature type="active site" description="Proton acceptor" evidence="7">
    <location>
        <position position="227"/>
    </location>
</feature>
<dbReference type="PANTHER" id="PTHR21631:SF3">
    <property type="entry name" value="BIFUNCTIONAL GLYOXYLATE CYCLE PROTEIN"/>
    <property type="match status" value="1"/>
</dbReference>